<organism evidence="1 2">
    <name type="scientific">Ectopseudomonas mendocina</name>
    <name type="common">Pseudomonas mendocina</name>
    <dbReference type="NCBI Taxonomy" id="300"/>
    <lineage>
        <taxon>Bacteria</taxon>
        <taxon>Pseudomonadati</taxon>
        <taxon>Pseudomonadota</taxon>
        <taxon>Gammaproteobacteria</taxon>
        <taxon>Pseudomonadales</taxon>
        <taxon>Pseudomonadaceae</taxon>
        <taxon>Ectopseudomonas</taxon>
    </lineage>
</organism>
<name>A0ABD7RMX2_ECTME</name>
<dbReference type="RefSeq" id="WP_143503242.1">
    <property type="nucleotide sequence ID" value="NZ_SCFV01000018.1"/>
</dbReference>
<proteinExistence type="predicted"/>
<reference evidence="1 2" key="1">
    <citation type="submission" date="2019-01" db="EMBL/GenBank/DDBJ databases">
        <title>Whole genome shotgun sequencing of Pseudomonas spp. isolated by its ability to degrade furfural.</title>
        <authorList>
            <person name="Donoso R."/>
            <person name="Farkas C."/>
            <person name="Villegas P."/>
            <person name="Gonzales-Toro F."/>
            <person name="Guajardo-Parra M."/>
            <person name="Araya-Nail M."/>
            <person name="Morgante V."/>
            <person name="Perez-Pantoja D."/>
        </authorList>
    </citation>
    <scope>NUCLEOTIDE SEQUENCE [LARGE SCALE GENOMIC DNA]</scope>
    <source>
        <strain evidence="1 2">VN231</strain>
    </source>
</reference>
<accession>A0ABD7RMX2</accession>
<sequence>MEDRSEGSSIAESIKLLVIAVGSTDEPVYRTISEGEGQAHSEPTWLAYYFKDAWAWQTHYMQGLGRCDYLDAFWTACSDVGLDFSPLGFVAYDEDRDRYCSTEVTLNWLARRIRANLAQLNVPLPAKGLSTLLCRLDLDIPVVGSILSASIVMPHERSRSPTIY</sequence>
<evidence type="ECO:0000313" key="1">
    <source>
        <dbReference type="EMBL" id="TRO10949.1"/>
    </source>
</evidence>
<comment type="caution">
    <text evidence="1">The sequence shown here is derived from an EMBL/GenBank/DDBJ whole genome shotgun (WGS) entry which is preliminary data.</text>
</comment>
<dbReference type="Proteomes" id="UP000317327">
    <property type="component" value="Unassembled WGS sequence"/>
</dbReference>
<dbReference type="AlphaFoldDB" id="A0ABD7RMX2"/>
<dbReference type="EMBL" id="SCFV01000018">
    <property type="protein sequence ID" value="TRO10949.1"/>
    <property type="molecule type" value="Genomic_DNA"/>
</dbReference>
<protein>
    <submittedName>
        <fullName evidence="1">Uncharacterized protein</fullName>
    </submittedName>
</protein>
<evidence type="ECO:0000313" key="2">
    <source>
        <dbReference type="Proteomes" id="UP000317327"/>
    </source>
</evidence>
<gene>
    <name evidence="1" type="ORF">EQ836_24945</name>
</gene>